<keyword evidence="2" id="KW-1185">Reference proteome</keyword>
<evidence type="ECO:0000313" key="2">
    <source>
        <dbReference type="Proteomes" id="UP001062846"/>
    </source>
</evidence>
<gene>
    <name evidence="1" type="ORF">RHMOL_Rhmol12G0062000</name>
</gene>
<dbReference type="EMBL" id="CM046399">
    <property type="protein sequence ID" value="KAI8527262.1"/>
    <property type="molecule type" value="Genomic_DNA"/>
</dbReference>
<dbReference type="Proteomes" id="UP001062846">
    <property type="component" value="Chromosome 12"/>
</dbReference>
<sequence>MWSPWLGCFGCFVCRNPVGGHSELSLGRGANSSLSGLLLSSEKIVNAGVHLGLAEIGGGLLPFALICFDFHSRRPIFAAIL</sequence>
<evidence type="ECO:0000313" key="1">
    <source>
        <dbReference type="EMBL" id="KAI8527262.1"/>
    </source>
</evidence>
<proteinExistence type="predicted"/>
<reference evidence="1" key="1">
    <citation type="submission" date="2022-02" db="EMBL/GenBank/DDBJ databases">
        <title>Plant Genome Project.</title>
        <authorList>
            <person name="Zhang R.-G."/>
        </authorList>
    </citation>
    <scope>NUCLEOTIDE SEQUENCE</scope>
    <source>
        <strain evidence="1">AT1</strain>
    </source>
</reference>
<name>A0ACC0LG03_RHOML</name>
<comment type="caution">
    <text evidence="1">The sequence shown here is derived from an EMBL/GenBank/DDBJ whole genome shotgun (WGS) entry which is preliminary data.</text>
</comment>
<accession>A0ACC0LG03</accession>
<protein>
    <submittedName>
        <fullName evidence="1">Uncharacterized protein</fullName>
    </submittedName>
</protein>
<organism evidence="1 2">
    <name type="scientific">Rhododendron molle</name>
    <name type="common">Chinese azalea</name>
    <name type="synonym">Azalea mollis</name>
    <dbReference type="NCBI Taxonomy" id="49168"/>
    <lineage>
        <taxon>Eukaryota</taxon>
        <taxon>Viridiplantae</taxon>
        <taxon>Streptophyta</taxon>
        <taxon>Embryophyta</taxon>
        <taxon>Tracheophyta</taxon>
        <taxon>Spermatophyta</taxon>
        <taxon>Magnoliopsida</taxon>
        <taxon>eudicotyledons</taxon>
        <taxon>Gunneridae</taxon>
        <taxon>Pentapetalae</taxon>
        <taxon>asterids</taxon>
        <taxon>Ericales</taxon>
        <taxon>Ericaceae</taxon>
        <taxon>Ericoideae</taxon>
        <taxon>Rhodoreae</taxon>
        <taxon>Rhododendron</taxon>
    </lineage>
</organism>